<comment type="caution">
    <text evidence="2">The sequence shown here is derived from an EMBL/GenBank/DDBJ whole genome shotgun (WGS) entry which is preliminary data.</text>
</comment>
<dbReference type="InterPro" id="IPR045518">
    <property type="entry name" value="2EXR"/>
</dbReference>
<keyword evidence="3" id="KW-1185">Reference proteome</keyword>
<sequence>MSYSRSHKLKKETVGCPTNEMPLPLLPFVFIAHFAHTAASVLTAEARRKSATISNHLDSIRLQVRGPEHSFSPFSNLPPELRLKIWNHAMLPRTLLATHAPNPALLSVNREARHEALRKYTLVRLNTWGDRRIYIDFRQDTIAIVEGKGGGGFPVRGARHVIVVCEEPFRSPASWLKCRYRSGLDSITLVLGGASKASFVPFPEIRQLGTPKNLENRLGLSKDEAERIEEELSDLAQGWGQTEVRVGEFY</sequence>
<dbReference type="EMBL" id="WIGN01000011">
    <property type="protein sequence ID" value="KAF6819147.1"/>
    <property type="molecule type" value="Genomic_DNA"/>
</dbReference>
<dbReference type="Pfam" id="PF20150">
    <property type="entry name" value="2EXR"/>
    <property type="match status" value="1"/>
</dbReference>
<feature type="domain" description="2EXR" evidence="1">
    <location>
        <begin position="71"/>
        <end position="142"/>
    </location>
</feature>
<proteinExistence type="predicted"/>
<name>A0A8H6JTK5_9PEZI</name>
<dbReference type="Proteomes" id="UP000652219">
    <property type="component" value="Unassembled WGS sequence"/>
</dbReference>
<evidence type="ECO:0000259" key="1">
    <source>
        <dbReference type="Pfam" id="PF20150"/>
    </source>
</evidence>
<dbReference type="PANTHER" id="PTHR35910">
    <property type="entry name" value="2EXR DOMAIN-CONTAINING PROTEIN"/>
    <property type="match status" value="1"/>
</dbReference>
<evidence type="ECO:0000313" key="2">
    <source>
        <dbReference type="EMBL" id="KAF6819147.1"/>
    </source>
</evidence>
<evidence type="ECO:0000313" key="3">
    <source>
        <dbReference type="Proteomes" id="UP000652219"/>
    </source>
</evidence>
<accession>A0A8H6JTK5</accession>
<dbReference type="AlphaFoldDB" id="A0A8H6JTK5"/>
<dbReference type="PANTHER" id="PTHR35910:SF1">
    <property type="entry name" value="2EXR DOMAIN-CONTAINING PROTEIN"/>
    <property type="match status" value="1"/>
</dbReference>
<protein>
    <recommendedName>
        <fullName evidence="1">2EXR domain-containing protein</fullName>
    </recommendedName>
</protein>
<organism evidence="2 3">
    <name type="scientific">Colletotrichum sojae</name>
    <dbReference type="NCBI Taxonomy" id="2175907"/>
    <lineage>
        <taxon>Eukaryota</taxon>
        <taxon>Fungi</taxon>
        <taxon>Dikarya</taxon>
        <taxon>Ascomycota</taxon>
        <taxon>Pezizomycotina</taxon>
        <taxon>Sordariomycetes</taxon>
        <taxon>Hypocreomycetidae</taxon>
        <taxon>Glomerellales</taxon>
        <taxon>Glomerellaceae</taxon>
        <taxon>Colletotrichum</taxon>
        <taxon>Colletotrichum orchidearum species complex</taxon>
    </lineage>
</organism>
<gene>
    <name evidence="2" type="ORF">CSOJ01_01532</name>
</gene>
<reference evidence="2 3" key="1">
    <citation type="journal article" date="2020" name="Phytopathology">
        <title>Genome Sequence Resources of Colletotrichum truncatum, C. plurivorum, C. musicola, and C. sojae: Four Species Pathogenic to Soybean (Glycine max).</title>
        <authorList>
            <person name="Rogerio F."/>
            <person name="Boufleur T.R."/>
            <person name="Ciampi-Guillardi M."/>
            <person name="Sukno S.A."/>
            <person name="Thon M.R."/>
            <person name="Massola Junior N.S."/>
            <person name="Baroncelli R."/>
        </authorList>
    </citation>
    <scope>NUCLEOTIDE SEQUENCE [LARGE SCALE GENOMIC DNA]</scope>
    <source>
        <strain evidence="2 3">LFN0009</strain>
    </source>
</reference>